<dbReference type="Pfam" id="PF00271">
    <property type="entry name" value="Helicase_C"/>
    <property type="match status" value="1"/>
</dbReference>
<evidence type="ECO:0000256" key="2">
    <source>
        <dbReference type="ARBA" id="ARBA00022801"/>
    </source>
</evidence>
<dbReference type="GO" id="GO:0016787">
    <property type="term" value="F:hydrolase activity"/>
    <property type="evidence" value="ECO:0007669"/>
    <property type="project" value="UniProtKB-KW"/>
</dbReference>
<dbReference type="CDD" id="cd18793">
    <property type="entry name" value="SF2_C_SNF"/>
    <property type="match status" value="1"/>
</dbReference>
<dbReference type="SMART" id="SM00487">
    <property type="entry name" value="DEXDc"/>
    <property type="match status" value="1"/>
</dbReference>
<dbReference type="Proteomes" id="UP000293952">
    <property type="component" value="Unassembled WGS sequence"/>
</dbReference>
<dbReference type="InterPro" id="IPR014001">
    <property type="entry name" value="Helicase_ATP-bd"/>
</dbReference>
<dbReference type="InterPro" id="IPR038718">
    <property type="entry name" value="SNF2-like_sf"/>
</dbReference>
<dbReference type="GO" id="GO:0005524">
    <property type="term" value="F:ATP binding"/>
    <property type="evidence" value="ECO:0007669"/>
    <property type="project" value="UniProtKB-KW"/>
</dbReference>
<dbReference type="CDD" id="cd18011">
    <property type="entry name" value="DEXDc_RapA"/>
    <property type="match status" value="1"/>
</dbReference>
<dbReference type="AlphaFoldDB" id="A0A4Q4KP87"/>
<keyword evidence="8" id="KW-1185">Reference proteome</keyword>
<organism evidence="7 8">
    <name type="scientific">Brumimicrobium glaciale</name>
    <dbReference type="NCBI Taxonomy" id="200475"/>
    <lineage>
        <taxon>Bacteria</taxon>
        <taxon>Pseudomonadati</taxon>
        <taxon>Bacteroidota</taxon>
        <taxon>Flavobacteriia</taxon>
        <taxon>Flavobacteriales</taxon>
        <taxon>Crocinitomicaceae</taxon>
        <taxon>Brumimicrobium</taxon>
    </lineage>
</organism>
<dbReference type="PROSITE" id="PS51192">
    <property type="entry name" value="HELICASE_ATP_BIND_1"/>
    <property type="match status" value="1"/>
</dbReference>
<evidence type="ECO:0000313" key="7">
    <source>
        <dbReference type="EMBL" id="RYM34810.1"/>
    </source>
</evidence>
<name>A0A4Q4KP87_9FLAO</name>
<dbReference type="EMBL" id="SETE01000002">
    <property type="protein sequence ID" value="RYM34810.1"/>
    <property type="molecule type" value="Genomic_DNA"/>
</dbReference>
<evidence type="ECO:0000259" key="6">
    <source>
        <dbReference type="PROSITE" id="PS51194"/>
    </source>
</evidence>
<keyword evidence="4" id="KW-0067">ATP-binding</keyword>
<feature type="domain" description="Helicase ATP-binding" evidence="5">
    <location>
        <begin position="114"/>
        <end position="284"/>
    </location>
</feature>
<dbReference type="InterPro" id="IPR000330">
    <property type="entry name" value="SNF2_N"/>
</dbReference>
<accession>A0A4Q4KP87</accession>
<keyword evidence="1" id="KW-0547">Nucleotide-binding</keyword>
<dbReference type="InterPro" id="IPR049730">
    <property type="entry name" value="SNF2/RAD54-like_C"/>
</dbReference>
<dbReference type="PANTHER" id="PTHR45766:SF6">
    <property type="entry name" value="SWI_SNF-RELATED MATRIX-ASSOCIATED ACTIN-DEPENDENT REGULATOR OF CHROMATIN SUBFAMILY A-LIKE PROTEIN 1"/>
    <property type="match status" value="1"/>
</dbReference>
<dbReference type="SMART" id="SM00490">
    <property type="entry name" value="HELICc"/>
    <property type="match status" value="1"/>
</dbReference>
<dbReference type="RefSeq" id="WP_130092818.1">
    <property type="nucleotide sequence ID" value="NZ_SETE01000002.1"/>
</dbReference>
<keyword evidence="3 7" id="KW-0347">Helicase</keyword>
<dbReference type="Gene3D" id="3.40.50.300">
    <property type="entry name" value="P-loop containing nucleotide triphosphate hydrolases"/>
    <property type="match status" value="1"/>
</dbReference>
<dbReference type="Gene3D" id="3.40.50.10810">
    <property type="entry name" value="Tandem AAA-ATPase domain"/>
    <property type="match status" value="1"/>
</dbReference>
<dbReference type="InterPro" id="IPR001650">
    <property type="entry name" value="Helicase_C-like"/>
</dbReference>
<gene>
    <name evidence="7" type="ORF">ERX46_05395</name>
</gene>
<sequence length="943" mass="107888">MNLTAGQRITTRGEDFLITDLVTNQDGSFIIDVEGISELVKGKKFCFDTSIDKDIKPVDPINTKFIADTATGYRKSKLYIETHIRNSTIFSDKIAIANKGAFNTSEYQLTPTLKALQLPRPRILIADGVGLGKTIEVGIFLTELMKRGKGKRIMVLALKSILGQFQQEMWNRFAIPLVRLDSEGIARIKTQLPANKNPFDYYDKTIVSIDTLKNNAKFRHYIEKSHWDVIVIDECHTVANIDSQRGDLAQFLAKKCQSLVLTSATPHNGRKESFANLINMIEPTAIPKSGDYTKKDVEPYYVRRFKNDIEDAAVRDNFQEREIVRLQTDLSPEEIEFLRYQQNLKIQALGALKRGKSKEDFLFSIMIFKAFMSSPIAALNSIENRIEKVSNLSSVSDKYEDSLEVLKEHQRLLKNILDKGADSKYKRLKEKLTDLKWSGKKNDDRFVVFAERIATLDYLKEKLTKDFNLSADAIESFSGSDSDVEQQKKIEDFGQGDSKVRILLCSDAGSQGVNLHFYCNNMVNYDIPWSLITLEQRNGRIDRYGQKKVPYIYYLVAHTDVEDIKTDLHIINKLTVKEEEVHKTLGDAGSVMHLYDSNEEEKKTIEALEEGDESFLDKVENFDYSSLFDDNENTSAVITDNPYEEAVTVYANDYAYYKHLFAQLESANLIDTNSYEFNETDGYLELANSKELDSILYDMPPESKPKVGELFKLTLDKDLVQKAIEDSRKKKGTWAEFQILYDLHPAIKYFMTKLEASVPKDQALAVKISSKFPKGSSWYVLHGQVSNNLGQPVISDFFVIGFDGEKVIESLPIATFIEKFELDKELFTEEISEKELKKLHDNLPLVIDYAQDVQMKEKQDDLVDVMLDKATEHEAHLNRWKATSIQQLEMHFEEVADTVFSRKKKENELEEIETIASSSSQYMKDMVALDQDAYIKVMAVFFN</sequence>
<dbReference type="SUPFAM" id="SSF52540">
    <property type="entry name" value="P-loop containing nucleoside triphosphate hydrolases"/>
    <property type="match status" value="2"/>
</dbReference>
<dbReference type="PANTHER" id="PTHR45766">
    <property type="entry name" value="DNA ANNEALING HELICASE AND ENDONUCLEASE ZRANB3 FAMILY MEMBER"/>
    <property type="match status" value="1"/>
</dbReference>
<dbReference type="InterPro" id="IPR057342">
    <property type="entry name" value="DEXDc_RapA"/>
</dbReference>
<evidence type="ECO:0000256" key="4">
    <source>
        <dbReference type="ARBA" id="ARBA00022840"/>
    </source>
</evidence>
<dbReference type="GO" id="GO:0004386">
    <property type="term" value="F:helicase activity"/>
    <property type="evidence" value="ECO:0007669"/>
    <property type="project" value="UniProtKB-KW"/>
</dbReference>
<dbReference type="PROSITE" id="PS51194">
    <property type="entry name" value="HELICASE_CTER"/>
    <property type="match status" value="1"/>
</dbReference>
<keyword evidence="2" id="KW-0378">Hydrolase</keyword>
<dbReference type="Pfam" id="PF00176">
    <property type="entry name" value="SNF2-rel_dom"/>
    <property type="match status" value="1"/>
</dbReference>
<proteinExistence type="predicted"/>
<protein>
    <submittedName>
        <fullName evidence="7">DEAD/DEAH box helicase</fullName>
    </submittedName>
</protein>
<evidence type="ECO:0000313" key="8">
    <source>
        <dbReference type="Proteomes" id="UP000293952"/>
    </source>
</evidence>
<reference evidence="7 8" key="1">
    <citation type="submission" date="2019-02" db="EMBL/GenBank/DDBJ databases">
        <title>Genome sequence of the sea-ice species Brumimicrobium glaciale.</title>
        <authorList>
            <person name="Bowman J.P."/>
        </authorList>
    </citation>
    <scope>NUCLEOTIDE SEQUENCE [LARGE SCALE GENOMIC DNA]</scope>
    <source>
        <strain evidence="7 8">IC156</strain>
    </source>
</reference>
<evidence type="ECO:0000259" key="5">
    <source>
        <dbReference type="PROSITE" id="PS51192"/>
    </source>
</evidence>
<evidence type="ECO:0000256" key="1">
    <source>
        <dbReference type="ARBA" id="ARBA00022741"/>
    </source>
</evidence>
<dbReference type="OrthoDB" id="9814088at2"/>
<evidence type="ECO:0000256" key="3">
    <source>
        <dbReference type="ARBA" id="ARBA00022806"/>
    </source>
</evidence>
<feature type="domain" description="Helicase C-terminal" evidence="6">
    <location>
        <begin position="420"/>
        <end position="589"/>
    </location>
</feature>
<comment type="caution">
    <text evidence="7">The sequence shown here is derived from an EMBL/GenBank/DDBJ whole genome shotgun (WGS) entry which is preliminary data.</text>
</comment>
<dbReference type="InterPro" id="IPR027417">
    <property type="entry name" value="P-loop_NTPase"/>
</dbReference>